<feature type="domain" description="FCP1 homology" evidence="1">
    <location>
        <begin position="85"/>
        <end position="149"/>
    </location>
</feature>
<dbReference type="GO" id="GO:0003887">
    <property type="term" value="F:DNA-directed DNA polymerase activity"/>
    <property type="evidence" value="ECO:0007669"/>
    <property type="project" value="InterPro"/>
</dbReference>
<dbReference type="InterPro" id="IPR051658">
    <property type="entry name" value="UBLCP1"/>
</dbReference>
<dbReference type="Pfam" id="PF03031">
    <property type="entry name" value="NIF"/>
    <property type="match status" value="1"/>
</dbReference>
<evidence type="ECO:0000259" key="1">
    <source>
        <dbReference type="PROSITE" id="PS50969"/>
    </source>
</evidence>
<dbReference type="Gene3D" id="3.40.50.1000">
    <property type="entry name" value="HAD superfamily/HAD-like"/>
    <property type="match status" value="1"/>
</dbReference>
<dbReference type="GO" id="GO:0006260">
    <property type="term" value="P:DNA replication"/>
    <property type="evidence" value="ECO:0007669"/>
    <property type="project" value="InterPro"/>
</dbReference>
<gene>
    <name evidence="2" type="ORF">IFM89_000771</name>
</gene>
<evidence type="ECO:0000313" key="2">
    <source>
        <dbReference type="EMBL" id="KAF9623282.1"/>
    </source>
</evidence>
<dbReference type="Pfam" id="PF08490">
    <property type="entry name" value="DUF1744"/>
    <property type="match status" value="1"/>
</dbReference>
<dbReference type="InterPro" id="IPR013697">
    <property type="entry name" value="DNA_pol_e_suA_C"/>
</dbReference>
<dbReference type="GO" id="GO:0008270">
    <property type="term" value="F:zinc ion binding"/>
    <property type="evidence" value="ECO:0007669"/>
    <property type="project" value="InterPro"/>
</dbReference>
<sequence>MEGGALFGFDQDINAGPHEQTGFDETRSCAFAFCVMKQLIQRCLQDAIKFGNVFDDALLQHLYRWLCRNVAFKIPLKSSLKMTMVGEGKKLLVLDIDYILFDHRSTAENPLELMRPYLHEFLSAAYSEYDIILWSATRGIVRASPKLHF</sequence>
<name>A0A835IVZ5_9MAGN</name>
<keyword evidence="3" id="KW-1185">Reference proteome</keyword>
<dbReference type="PANTHER" id="PTHR48493:SF1">
    <property type="entry name" value="UBIQUITIN-LIKE DOMAIN-CONTAINING CTD PHOSPHATASE 1"/>
    <property type="match status" value="1"/>
</dbReference>
<dbReference type="SUPFAM" id="SSF56784">
    <property type="entry name" value="HAD-like"/>
    <property type="match status" value="1"/>
</dbReference>
<dbReference type="InterPro" id="IPR023214">
    <property type="entry name" value="HAD_sf"/>
</dbReference>
<dbReference type="PROSITE" id="PS50969">
    <property type="entry name" value="FCP1"/>
    <property type="match status" value="1"/>
</dbReference>
<dbReference type="InterPro" id="IPR036412">
    <property type="entry name" value="HAD-like_sf"/>
</dbReference>
<dbReference type="EMBL" id="JADFTS010000001">
    <property type="protein sequence ID" value="KAF9623282.1"/>
    <property type="molecule type" value="Genomic_DNA"/>
</dbReference>
<evidence type="ECO:0000313" key="3">
    <source>
        <dbReference type="Proteomes" id="UP000631114"/>
    </source>
</evidence>
<comment type="caution">
    <text evidence="2">The sequence shown here is derived from an EMBL/GenBank/DDBJ whole genome shotgun (WGS) entry which is preliminary data.</text>
</comment>
<organism evidence="2 3">
    <name type="scientific">Coptis chinensis</name>
    <dbReference type="NCBI Taxonomy" id="261450"/>
    <lineage>
        <taxon>Eukaryota</taxon>
        <taxon>Viridiplantae</taxon>
        <taxon>Streptophyta</taxon>
        <taxon>Embryophyta</taxon>
        <taxon>Tracheophyta</taxon>
        <taxon>Spermatophyta</taxon>
        <taxon>Magnoliopsida</taxon>
        <taxon>Ranunculales</taxon>
        <taxon>Ranunculaceae</taxon>
        <taxon>Coptidoideae</taxon>
        <taxon>Coptis</taxon>
    </lineage>
</organism>
<protein>
    <recommendedName>
        <fullName evidence="1">FCP1 homology domain-containing protein</fullName>
    </recommendedName>
</protein>
<dbReference type="OrthoDB" id="1711508at2759"/>
<proteinExistence type="predicted"/>
<reference evidence="2 3" key="1">
    <citation type="submission" date="2020-10" db="EMBL/GenBank/DDBJ databases">
        <title>The Coptis chinensis genome and diversification of protoberbering-type alkaloids.</title>
        <authorList>
            <person name="Wang B."/>
            <person name="Shu S."/>
            <person name="Song C."/>
            <person name="Liu Y."/>
        </authorList>
    </citation>
    <scope>NUCLEOTIDE SEQUENCE [LARGE SCALE GENOMIC DNA]</scope>
    <source>
        <strain evidence="2">HL-2020</strain>
        <tissue evidence="2">Leaf</tissue>
    </source>
</reference>
<dbReference type="GO" id="GO:0005634">
    <property type="term" value="C:nucleus"/>
    <property type="evidence" value="ECO:0007669"/>
    <property type="project" value="InterPro"/>
</dbReference>
<dbReference type="AlphaFoldDB" id="A0A835IVZ5"/>
<accession>A0A835IVZ5</accession>
<dbReference type="InterPro" id="IPR004274">
    <property type="entry name" value="FCP1_dom"/>
</dbReference>
<dbReference type="Proteomes" id="UP000631114">
    <property type="component" value="Unassembled WGS sequence"/>
</dbReference>
<dbReference type="PANTHER" id="PTHR48493">
    <property type="entry name" value="UBIQUITIN-LIKE DOMAIN-CONTAINING CTD PHOSPHATASE 1"/>
    <property type="match status" value="1"/>
</dbReference>
<dbReference type="GO" id="GO:0090364">
    <property type="term" value="P:regulation of proteasome assembly"/>
    <property type="evidence" value="ECO:0007669"/>
    <property type="project" value="InterPro"/>
</dbReference>